<dbReference type="Pfam" id="PF00403">
    <property type="entry name" value="HMA"/>
    <property type="match status" value="1"/>
</dbReference>
<evidence type="ECO:0000256" key="3">
    <source>
        <dbReference type="ARBA" id="ARBA00022796"/>
    </source>
</evidence>
<keyword evidence="2" id="KW-0479">Metal-binding</keyword>
<keyword evidence="4" id="KW-0186">Copper</keyword>
<evidence type="ECO:0000313" key="9">
    <source>
        <dbReference type="EMBL" id="KAK6358890.1"/>
    </source>
</evidence>
<dbReference type="GO" id="GO:0046872">
    <property type="term" value="F:metal ion binding"/>
    <property type="evidence" value="ECO:0007669"/>
    <property type="project" value="UniProtKB-KW"/>
</dbReference>
<evidence type="ECO:0000256" key="5">
    <source>
        <dbReference type="ARBA" id="ARBA00023065"/>
    </source>
</evidence>
<gene>
    <name evidence="9" type="primary">ATX1</name>
    <name evidence="9" type="ORF">TWF696_000070</name>
</gene>
<comment type="caution">
    <text evidence="9">The sequence shown here is derived from an EMBL/GenBank/DDBJ whole genome shotgun (WGS) entry which is preliminary data.</text>
</comment>
<dbReference type="SUPFAM" id="SSF55008">
    <property type="entry name" value="HMA, heavy metal-associated domain"/>
    <property type="match status" value="1"/>
</dbReference>
<evidence type="ECO:0000256" key="4">
    <source>
        <dbReference type="ARBA" id="ARBA00023008"/>
    </source>
</evidence>
<dbReference type="GO" id="GO:0005829">
    <property type="term" value="C:cytosol"/>
    <property type="evidence" value="ECO:0007669"/>
    <property type="project" value="TreeGrafter"/>
</dbReference>
<dbReference type="EMBL" id="JAVHNQ010000001">
    <property type="protein sequence ID" value="KAK6358890.1"/>
    <property type="molecule type" value="Genomic_DNA"/>
</dbReference>
<keyword evidence="6" id="KW-0143">Chaperone</keyword>
<name>A0AAV9VA44_9PEZI</name>
<dbReference type="GO" id="GO:0016531">
    <property type="term" value="F:copper chaperone activity"/>
    <property type="evidence" value="ECO:0007669"/>
    <property type="project" value="TreeGrafter"/>
</dbReference>
<evidence type="ECO:0000256" key="7">
    <source>
        <dbReference type="ARBA" id="ARBA00038171"/>
    </source>
</evidence>
<accession>A0AAV9VA44</accession>
<dbReference type="CDD" id="cd00371">
    <property type="entry name" value="HMA"/>
    <property type="match status" value="1"/>
</dbReference>
<evidence type="ECO:0000259" key="8">
    <source>
        <dbReference type="Pfam" id="PF00403"/>
    </source>
</evidence>
<dbReference type="GO" id="GO:0006825">
    <property type="term" value="P:copper ion transport"/>
    <property type="evidence" value="ECO:0007669"/>
    <property type="project" value="UniProtKB-KW"/>
</dbReference>
<evidence type="ECO:0000313" key="10">
    <source>
        <dbReference type="Proteomes" id="UP001375240"/>
    </source>
</evidence>
<comment type="similarity">
    <text evidence="7">Belongs to the ATX1 family.</text>
</comment>
<dbReference type="Gene3D" id="3.30.70.100">
    <property type="match status" value="1"/>
</dbReference>
<keyword evidence="1" id="KW-0813">Transport</keyword>
<dbReference type="InterPro" id="IPR036163">
    <property type="entry name" value="HMA_dom_sf"/>
</dbReference>
<organism evidence="9 10">
    <name type="scientific">Orbilia brochopaga</name>
    <dbReference type="NCBI Taxonomy" id="3140254"/>
    <lineage>
        <taxon>Eukaryota</taxon>
        <taxon>Fungi</taxon>
        <taxon>Dikarya</taxon>
        <taxon>Ascomycota</taxon>
        <taxon>Pezizomycotina</taxon>
        <taxon>Orbiliomycetes</taxon>
        <taxon>Orbiliales</taxon>
        <taxon>Orbiliaceae</taxon>
        <taxon>Orbilia</taxon>
    </lineage>
</organism>
<dbReference type="InterPro" id="IPR051881">
    <property type="entry name" value="Copper_transport_ATOX1-like"/>
</dbReference>
<evidence type="ECO:0000256" key="6">
    <source>
        <dbReference type="ARBA" id="ARBA00023186"/>
    </source>
</evidence>
<dbReference type="AlphaFoldDB" id="A0AAV9VA44"/>
<proteinExistence type="inferred from homology"/>
<dbReference type="PANTHER" id="PTHR46365:SF1">
    <property type="entry name" value="COPPER TRANSPORT PROTEIN ATOX1"/>
    <property type="match status" value="1"/>
</dbReference>
<dbReference type="InterPro" id="IPR006121">
    <property type="entry name" value="HMA_dom"/>
</dbReference>
<keyword evidence="5" id="KW-0406">Ion transport</keyword>
<feature type="domain" description="HMA" evidence="8">
    <location>
        <begin position="9"/>
        <end position="51"/>
    </location>
</feature>
<keyword evidence="10" id="KW-1185">Reference proteome</keyword>
<reference evidence="9 10" key="1">
    <citation type="submission" date="2019-10" db="EMBL/GenBank/DDBJ databases">
        <authorList>
            <person name="Palmer J.M."/>
        </authorList>
    </citation>
    <scope>NUCLEOTIDE SEQUENCE [LARGE SCALE GENOMIC DNA]</scope>
    <source>
        <strain evidence="9 10">TWF696</strain>
    </source>
</reference>
<evidence type="ECO:0000256" key="1">
    <source>
        <dbReference type="ARBA" id="ARBA00022448"/>
    </source>
</evidence>
<dbReference type="Proteomes" id="UP001375240">
    <property type="component" value="Unassembled WGS sequence"/>
</dbReference>
<evidence type="ECO:0000256" key="2">
    <source>
        <dbReference type="ARBA" id="ARBA00022723"/>
    </source>
</evidence>
<protein>
    <submittedName>
        <fullName evidence="9">Cytosolic copper metallochaperone</fullName>
    </submittedName>
</protein>
<sequence length="87" mass="9553">MADLKTYEFDVAMSCSGCSGAVERVLGKWKNTHPELEFSTNLDTQKVTVKAPTSLPYDDIFNKINNVKTVSAGREIGNEAEPTPTDE</sequence>
<dbReference type="PANTHER" id="PTHR46365">
    <property type="entry name" value="COPPER TRANSPORT PROTEIN ATOX1"/>
    <property type="match status" value="1"/>
</dbReference>
<keyword evidence="3" id="KW-0187">Copper transport</keyword>